<reference evidence="2 3" key="1">
    <citation type="submission" date="2019-05" db="EMBL/GenBank/DDBJ databases">
        <title>OXA-830, a novel chromosomally encoded expanded-spectrum class D beta-lactamase in Aeromonas simiae.</title>
        <authorList>
            <person name="Zhou W."/>
            <person name="Chen Q."/>
        </authorList>
    </citation>
    <scope>NUCLEOTIDE SEQUENCE [LARGE SCALE GENOMIC DNA]</scope>
    <source>
        <strain evidence="2 3">A6</strain>
    </source>
</reference>
<gene>
    <name evidence="2" type="ORF">FE240_10485</name>
</gene>
<evidence type="ECO:0000313" key="2">
    <source>
        <dbReference type="EMBL" id="QFI55073.1"/>
    </source>
</evidence>
<evidence type="ECO:0000256" key="1">
    <source>
        <dbReference type="SAM" id="MobiDB-lite"/>
    </source>
</evidence>
<dbReference type="EMBL" id="CP040449">
    <property type="protein sequence ID" value="QFI55073.1"/>
    <property type="molecule type" value="Genomic_DNA"/>
</dbReference>
<keyword evidence="3" id="KW-1185">Reference proteome</keyword>
<accession>A0A5J6WZC0</accession>
<dbReference type="KEGG" id="asim:FE240_10485"/>
<protein>
    <submittedName>
        <fullName evidence="2">Uncharacterized protein</fullName>
    </submittedName>
</protein>
<dbReference type="Proteomes" id="UP000594034">
    <property type="component" value="Chromosome"/>
</dbReference>
<sequence>MANQDLIYSILPRPPAVPGSSGVAGEIRQVRQVTGLDKKSRIEASREDPDRRQQQTSPPAATVAPAAPVETEGEVPPDPPHQIDLFV</sequence>
<dbReference type="RefSeq" id="WP_193000770.1">
    <property type="nucleotide sequence ID" value="NZ_CP040449.1"/>
</dbReference>
<dbReference type="AlphaFoldDB" id="A0A5J6WZC0"/>
<evidence type="ECO:0000313" key="3">
    <source>
        <dbReference type="Proteomes" id="UP000594034"/>
    </source>
</evidence>
<feature type="compositionally biased region" description="Basic and acidic residues" evidence="1">
    <location>
        <begin position="36"/>
        <end position="53"/>
    </location>
</feature>
<name>A0A5J6WZC0_9GAMM</name>
<feature type="region of interest" description="Disordered" evidence="1">
    <location>
        <begin position="1"/>
        <end position="87"/>
    </location>
</feature>
<organism evidence="2 3">
    <name type="scientific">Aeromonas simiae</name>
    <dbReference type="NCBI Taxonomy" id="218936"/>
    <lineage>
        <taxon>Bacteria</taxon>
        <taxon>Pseudomonadati</taxon>
        <taxon>Pseudomonadota</taxon>
        <taxon>Gammaproteobacteria</taxon>
        <taxon>Aeromonadales</taxon>
        <taxon>Aeromonadaceae</taxon>
        <taxon>Aeromonas</taxon>
    </lineage>
</organism>
<feature type="compositionally biased region" description="Low complexity" evidence="1">
    <location>
        <begin position="58"/>
        <end position="70"/>
    </location>
</feature>
<proteinExistence type="predicted"/>